<evidence type="ECO:0000256" key="6">
    <source>
        <dbReference type="SAM" id="Phobius"/>
    </source>
</evidence>
<dbReference type="InterPro" id="IPR051461">
    <property type="entry name" value="UPF0750_membrane"/>
</dbReference>
<dbReference type="Pfam" id="PF02588">
    <property type="entry name" value="YitT_membrane"/>
    <property type="match status" value="1"/>
</dbReference>
<dbReference type="PANTHER" id="PTHR33545">
    <property type="entry name" value="UPF0750 MEMBRANE PROTEIN YITT-RELATED"/>
    <property type="match status" value="1"/>
</dbReference>
<feature type="transmembrane region" description="Helical" evidence="6">
    <location>
        <begin position="70"/>
        <end position="88"/>
    </location>
</feature>
<dbReference type="RefSeq" id="WP_083481962.1">
    <property type="nucleotide sequence ID" value="NZ_AZDX01000072.1"/>
</dbReference>
<evidence type="ECO:0000256" key="1">
    <source>
        <dbReference type="ARBA" id="ARBA00004651"/>
    </source>
</evidence>
<dbReference type="InterPro" id="IPR015867">
    <property type="entry name" value="N-reg_PII/ATP_PRibTrfase_C"/>
</dbReference>
<evidence type="ECO:0000313" key="8">
    <source>
        <dbReference type="EMBL" id="KRL03291.1"/>
    </source>
</evidence>
<dbReference type="Proteomes" id="UP000051448">
    <property type="component" value="Unassembled WGS sequence"/>
</dbReference>
<name>A0A0R1MG23_9LACO</name>
<dbReference type="GO" id="GO:0005886">
    <property type="term" value="C:plasma membrane"/>
    <property type="evidence" value="ECO:0007669"/>
    <property type="project" value="UniProtKB-SubCell"/>
</dbReference>
<keyword evidence="3 6" id="KW-0812">Transmembrane</keyword>
<feature type="transmembrane region" description="Helical" evidence="6">
    <location>
        <begin position="43"/>
        <end position="64"/>
    </location>
</feature>
<accession>A0A0R1MG23</accession>
<evidence type="ECO:0000256" key="4">
    <source>
        <dbReference type="ARBA" id="ARBA00022989"/>
    </source>
</evidence>
<feature type="transmembrane region" description="Helical" evidence="6">
    <location>
        <begin position="100"/>
        <end position="118"/>
    </location>
</feature>
<feature type="transmembrane region" description="Helical" evidence="6">
    <location>
        <begin position="6"/>
        <end position="31"/>
    </location>
</feature>
<reference evidence="8 9" key="1">
    <citation type="journal article" date="2015" name="Genome Announc.">
        <title>Expanding the biotechnology potential of lactobacilli through comparative genomics of 213 strains and associated genera.</title>
        <authorList>
            <person name="Sun Z."/>
            <person name="Harris H.M."/>
            <person name="McCann A."/>
            <person name="Guo C."/>
            <person name="Argimon S."/>
            <person name="Zhang W."/>
            <person name="Yang X."/>
            <person name="Jeffery I.B."/>
            <person name="Cooney J.C."/>
            <person name="Kagawa T.F."/>
            <person name="Liu W."/>
            <person name="Song Y."/>
            <person name="Salvetti E."/>
            <person name="Wrobel A."/>
            <person name="Rasinkangas P."/>
            <person name="Parkhill J."/>
            <person name="Rea M.C."/>
            <person name="O'Sullivan O."/>
            <person name="Ritari J."/>
            <person name="Douillard F.P."/>
            <person name="Paul Ross R."/>
            <person name="Yang R."/>
            <person name="Briner A.E."/>
            <person name="Felis G.E."/>
            <person name="de Vos W.M."/>
            <person name="Barrangou R."/>
            <person name="Klaenhammer T.R."/>
            <person name="Caufield P.W."/>
            <person name="Cui Y."/>
            <person name="Zhang H."/>
            <person name="O'Toole P.W."/>
        </authorList>
    </citation>
    <scope>NUCLEOTIDE SEQUENCE [LARGE SCALE GENOMIC DNA]</scope>
    <source>
        <strain evidence="8 9">DSM 19519</strain>
    </source>
</reference>
<feature type="transmembrane region" description="Helical" evidence="6">
    <location>
        <begin position="138"/>
        <end position="171"/>
    </location>
</feature>
<dbReference type="InterPro" id="IPR019264">
    <property type="entry name" value="DUF2179"/>
</dbReference>
<evidence type="ECO:0000313" key="9">
    <source>
        <dbReference type="Proteomes" id="UP000051448"/>
    </source>
</evidence>
<sequence>MASLYGLLSAIGINLFLSSAHSYSIGIPGIAQLINGVLVMNHINLSIATLIILLNIPLVVFSWFIFGWSYTLFSLIAVISNVIFLNIIPETNVITERLTNTIVGSVIIGIGFCFRSGFSTGGTDVIVSYVQQKFHRNIGFVNTMINTVVLVFTAIFFGVSGATYSLIGMVITSFIMDKIYIQQNDVTLVVLTKKSASLIESLHDYTHGATLFSGKGIYTNQRTDMLVMIIQKSDISFLKRAILHVDSDAFINVQTTEVLNGNYIRKF</sequence>
<organism evidence="8 9">
    <name type="scientific">Liquorilactobacillus hordei DSM 19519</name>
    <dbReference type="NCBI Taxonomy" id="1423759"/>
    <lineage>
        <taxon>Bacteria</taxon>
        <taxon>Bacillati</taxon>
        <taxon>Bacillota</taxon>
        <taxon>Bacilli</taxon>
        <taxon>Lactobacillales</taxon>
        <taxon>Lactobacillaceae</taxon>
        <taxon>Liquorilactobacillus</taxon>
    </lineage>
</organism>
<dbReference type="GeneID" id="98311757"/>
<evidence type="ECO:0000256" key="5">
    <source>
        <dbReference type="ARBA" id="ARBA00023136"/>
    </source>
</evidence>
<dbReference type="PATRIC" id="fig|1423759.3.peg.2177"/>
<comment type="caution">
    <text evidence="8">The sequence shown here is derived from an EMBL/GenBank/DDBJ whole genome shotgun (WGS) entry which is preliminary data.</text>
</comment>
<protein>
    <submittedName>
        <fullName evidence="8">Integral membrane protein</fullName>
    </submittedName>
</protein>
<dbReference type="AlphaFoldDB" id="A0A0R1MG23"/>
<keyword evidence="5 6" id="KW-0472">Membrane</keyword>
<dbReference type="InterPro" id="IPR003740">
    <property type="entry name" value="YitT"/>
</dbReference>
<evidence type="ECO:0000256" key="2">
    <source>
        <dbReference type="ARBA" id="ARBA00022475"/>
    </source>
</evidence>
<dbReference type="OrthoDB" id="2417289at2"/>
<evidence type="ECO:0000256" key="3">
    <source>
        <dbReference type="ARBA" id="ARBA00022692"/>
    </source>
</evidence>
<dbReference type="Gene3D" id="3.30.70.120">
    <property type="match status" value="1"/>
</dbReference>
<keyword evidence="4 6" id="KW-1133">Transmembrane helix</keyword>
<dbReference type="EMBL" id="AZDX01000072">
    <property type="protein sequence ID" value="KRL03291.1"/>
    <property type="molecule type" value="Genomic_DNA"/>
</dbReference>
<gene>
    <name evidence="8" type="ORF">FC92_GL002085</name>
</gene>
<keyword evidence="9" id="KW-1185">Reference proteome</keyword>
<evidence type="ECO:0000259" key="7">
    <source>
        <dbReference type="Pfam" id="PF10035"/>
    </source>
</evidence>
<dbReference type="Pfam" id="PF10035">
    <property type="entry name" value="DUF2179"/>
    <property type="match status" value="1"/>
</dbReference>
<comment type="subcellular location">
    <subcellularLocation>
        <location evidence="1">Cell membrane</location>
        <topology evidence="1">Multi-pass membrane protein</topology>
    </subcellularLocation>
</comment>
<dbReference type="PIRSF" id="PIRSF006483">
    <property type="entry name" value="Membrane_protein_YitT"/>
    <property type="match status" value="1"/>
</dbReference>
<feature type="domain" description="DUF2179" evidence="7">
    <location>
        <begin position="207"/>
        <end position="257"/>
    </location>
</feature>
<proteinExistence type="predicted"/>
<dbReference type="PANTHER" id="PTHR33545:SF5">
    <property type="entry name" value="UPF0750 MEMBRANE PROTEIN YITT"/>
    <property type="match status" value="1"/>
</dbReference>
<dbReference type="STRING" id="1423759.FC92_GL002085"/>
<keyword evidence="2" id="KW-1003">Cell membrane</keyword>